<dbReference type="RefSeq" id="WP_184042773.1">
    <property type="nucleotide sequence ID" value="NZ_JACIGK010000004.1"/>
</dbReference>
<sequence>MARQPRKPGTRTSGARSKPAAAAAVPAAWLRRLVTEEGERLPVRDLGDRSRRTQTVGRILEPATRRLLGRRGLALGTLMTHWEAVVGAGLARHCIPVKLVMPRKGAAASLGGVLHVKAAAGAMATELMHRAPLVCERINATLGYRAVERMQVTQGPLPGRAGRKRARGPALPPAPPSPARLAALDTRLAGVEDPDLRAALARLGKAVLTTRG</sequence>
<protein>
    <recommendedName>
        <fullName evidence="4">DUF721 domain-containing protein</fullName>
    </recommendedName>
</protein>
<comment type="caution">
    <text evidence="2">The sequence shown here is derived from an EMBL/GenBank/DDBJ whole genome shotgun (WGS) entry which is preliminary data.</text>
</comment>
<dbReference type="EMBL" id="JACIGK010000004">
    <property type="protein sequence ID" value="MBB4265143.1"/>
    <property type="molecule type" value="Genomic_DNA"/>
</dbReference>
<accession>A0A7W6W8T0</accession>
<name>A0A7W6W8T0_9PROT</name>
<evidence type="ECO:0000313" key="2">
    <source>
        <dbReference type="EMBL" id="MBB4265143.1"/>
    </source>
</evidence>
<reference evidence="2 3" key="1">
    <citation type="submission" date="2020-08" db="EMBL/GenBank/DDBJ databases">
        <title>Genome sequencing of Purple Non-Sulfur Bacteria from various extreme environments.</title>
        <authorList>
            <person name="Mayer M."/>
        </authorList>
    </citation>
    <scope>NUCLEOTIDE SEQUENCE [LARGE SCALE GENOMIC DNA]</scope>
    <source>
        <strain evidence="2 3">JA131</strain>
    </source>
</reference>
<evidence type="ECO:0000313" key="3">
    <source>
        <dbReference type="Proteomes" id="UP000554286"/>
    </source>
</evidence>
<dbReference type="InterPro" id="IPR007922">
    <property type="entry name" value="DciA-like"/>
</dbReference>
<keyword evidence="3" id="KW-1185">Reference proteome</keyword>
<organism evidence="2 3">
    <name type="scientific">Roseospira visakhapatnamensis</name>
    <dbReference type="NCBI Taxonomy" id="390880"/>
    <lineage>
        <taxon>Bacteria</taxon>
        <taxon>Pseudomonadati</taxon>
        <taxon>Pseudomonadota</taxon>
        <taxon>Alphaproteobacteria</taxon>
        <taxon>Rhodospirillales</taxon>
        <taxon>Rhodospirillaceae</taxon>
        <taxon>Roseospira</taxon>
    </lineage>
</organism>
<proteinExistence type="predicted"/>
<evidence type="ECO:0000256" key="1">
    <source>
        <dbReference type="SAM" id="MobiDB-lite"/>
    </source>
</evidence>
<feature type="region of interest" description="Disordered" evidence="1">
    <location>
        <begin position="1"/>
        <end position="23"/>
    </location>
</feature>
<dbReference type="Proteomes" id="UP000554286">
    <property type="component" value="Unassembled WGS sequence"/>
</dbReference>
<gene>
    <name evidence="2" type="ORF">GGD89_000758</name>
</gene>
<dbReference type="Pfam" id="PF05258">
    <property type="entry name" value="DciA"/>
    <property type="match status" value="1"/>
</dbReference>
<feature type="region of interest" description="Disordered" evidence="1">
    <location>
        <begin position="154"/>
        <end position="178"/>
    </location>
</feature>
<evidence type="ECO:0008006" key="4">
    <source>
        <dbReference type="Google" id="ProtNLM"/>
    </source>
</evidence>
<dbReference type="AlphaFoldDB" id="A0A7W6W8T0"/>